<dbReference type="GeneID" id="31005677"/>
<evidence type="ECO:0000256" key="2">
    <source>
        <dbReference type="ARBA" id="ARBA00010743"/>
    </source>
</evidence>
<protein>
    <recommendedName>
        <fullName evidence="4">Mediator of RNA polymerase II transcription subunit 20</fullName>
    </recommendedName>
    <alternativeName>
        <fullName evidence="4">Mediator complex subunit 20</fullName>
    </alternativeName>
</protein>
<accession>A0A225AF62</accession>
<name>A0A225AF62_TALAT</name>
<keyword evidence="4" id="KW-0804">Transcription</keyword>
<dbReference type="GO" id="GO:0006357">
    <property type="term" value="P:regulation of transcription by RNA polymerase II"/>
    <property type="evidence" value="ECO:0007669"/>
    <property type="project" value="InterPro"/>
</dbReference>
<comment type="caution">
    <text evidence="6">The sequence shown here is derived from an EMBL/GenBank/DDBJ whole genome shotgun (WGS) entry which is preliminary data.</text>
</comment>
<dbReference type="EMBL" id="LFMY01000008">
    <property type="protein sequence ID" value="OKL59210.1"/>
    <property type="molecule type" value="Genomic_DNA"/>
</dbReference>
<keyword evidence="7" id="KW-1185">Reference proteome</keyword>
<keyword evidence="3 4" id="KW-0539">Nucleus</keyword>
<evidence type="ECO:0000313" key="7">
    <source>
        <dbReference type="Proteomes" id="UP000214365"/>
    </source>
</evidence>
<evidence type="ECO:0000256" key="5">
    <source>
        <dbReference type="SAM" id="MobiDB-lite"/>
    </source>
</evidence>
<evidence type="ECO:0000256" key="3">
    <source>
        <dbReference type="ARBA" id="ARBA00023242"/>
    </source>
</evidence>
<dbReference type="RefSeq" id="XP_020119331.1">
    <property type="nucleotide sequence ID" value="XM_020268244.1"/>
</dbReference>
<dbReference type="STRING" id="1441469.A0A225AF62"/>
<dbReference type="InterPro" id="IPR013921">
    <property type="entry name" value="Mediator_Med20"/>
</dbReference>
<proteinExistence type="inferred from homology"/>
<keyword evidence="4" id="KW-0010">Activator</keyword>
<evidence type="ECO:0000256" key="4">
    <source>
        <dbReference type="RuleBase" id="RU364152"/>
    </source>
</evidence>
<feature type="region of interest" description="Disordered" evidence="5">
    <location>
        <begin position="314"/>
        <end position="336"/>
    </location>
</feature>
<sequence>MPHTGVYFIPSSPSAPHILGPLTERLRSVYGDQAIPIGRWGLEHKLMRDTPSCLPASAHAPNPAPSKARYVQFLSMTNYPKLGFIYASEDDNDGNDPVAQQQTASGMIMSTVPIPSAAEIFRHFVRNCEPIWCHRHTVTVTGTVYDVGDFRVRLGELRQMQPQARVRGTIMEIEWRGPSVITAALSSTFLNSHKAKNDPDNDLAPIADTMDIDAKIEEAAEETPYIPTEAEINTEYTQIAQLIRDFWAHLAITQHIIADTKQQAAIRESILVADVGREVKIKLSQRRSPAEGGVKWQEREIRRRQKRREAIALDRSWGGGSGMSQQQLQEDEEEELEGGVDLARQYMELFRFSR</sequence>
<organism evidence="6 7">
    <name type="scientific">Talaromyces atroroseus</name>
    <dbReference type="NCBI Taxonomy" id="1441469"/>
    <lineage>
        <taxon>Eukaryota</taxon>
        <taxon>Fungi</taxon>
        <taxon>Dikarya</taxon>
        <taxon>Ascomycota</taxon>
        <taxon>Pezizomycotina</taxon>
        <taxon>Eurotiomycetes</taxon>
        <taxon>Eurotiomycetidae</taxon>
        <taxon>Eurotiales</taxon>
        <taxon>Trichocomaceae</taxon>
        <taxon>Talaromyces</taxon>
        <taxon>Talaromyces sect. Trachyspermi</taxon>
    </lineage>
</organism>
<dbReference type="OrthoDB" id="1854899at2759"/>
<comment type="similarity">
    <text evidence="2 4">Belongs to the Mediator complex subunit 20 family.</text>
</comment>
<comment type="subunit">
    <text evidence="4">Component of the Mediator complex.</text>
</comment>
<keyword evidence="4" id="KW-0805">Transcription regulation</keyword>
<dbReference type="Proteomes" id="UP000214365">
    <property type="component" value="Unassembled WGS sequence"/>
</dbReference>
<dbReference type="AlphaFoldDB" id="A0A225AF62"/>
<gene>
    <name evidence="4" type="primary">MED20</name>
    <name evidence="6" type="ORF">UA08_05921</name>
</gene>
<dbReference type="GO" id="GO:0003712">
    <property type="term" value="F:transcription coregulator activity"/>
    <property type="evidence" value="ECO:0007669"/>
    <property type="project" value="InterPro"/>
</dbReference>
<evidence type="ECO:0000256" key="1">
    <source>
        <dbReference type="ARBA" id="ARBA00004123"/>
    </source>
</evidence>
<dbReference type="GO" id="GO:0016592">
    <property type="term" value="C:mediator complex"/>
    <property type="evidence" value="ECO:0007669"/>
    <property type="project" value="InterPro"/>
</dbReference>
<evidence type="ECO:0000313" key="6">
    <source>
        <dbReference type="EMBL" id="OKL59210.1"/>
    </source>
</evidence>
<dbReference type="Pfam" id="PF08612">
    <property type="entry name" value="Med20"/>
    <property type="match status" value="1"/>
</dbReference>
<comment type="subcellular location">
    <subcellularLocation>
        <location evidence="1 4">Nucleus</location>
    </subcellularLocation>
</comment>
<reference evidence="6 7" key="1">
    <citation type="submission" date="2015-06" db="EMBL/GenBank/DDBJ databases">
        <title>Talaromyces atroroseus IBT 11181 draft genome.</title>
        <authorList>
            <person name="Rasmussen K.B."/>
            <person name="Rasmussen S."/>
            <person name="Petersen B."/>
            <person name="Sicheritz-Ponten T."/>
            <person name="Mortensen U.H."/>
            <person name="Thrane U."/>
        </authorList>
    </citation>
    <scope>NUCLEOTIDE SEQUENCE [LARGE SCALE GENOMIC DNA]</scope>
    <source>
        <strain evidence="6 7">IBT 11181</strain>
    </source>
</reference>
<comment type="function">
    <text evidence="4">Component of the Mediator complex, a coactivator involved in the regulated transcription of nearly all RNA polymerase II-dependent genes. Mediator functions as a bridge to convey information from gene-specific regulatory proteins to the basal RNA polymerase II transcription machinery. Mediator is recruited to promoters by direct interactions with regulatory proteins and serves as a scaffold for the assembly of a functional preinitiation complex with RNA polymerase II and the general transcription factors.</text>
</comment>